<sequence length="307" mass="34810">MIGENDHPSITGIVKGVIEAQQAFSIEEECIEFLFRLKWPAGYLCPKCGCSHAYTITTRRLPLYECSYCGHQTSLTANTMMEKSRTPLHKWLTALSLVSCPDSAINAVQLADVLDVTYKTAWSMLHKIRRAISIADHADPLLGQVQAGLVLYGRQVKTCDSATCPLPANPPVSKHPLILGVGYDVNEEPVQLKLKIVPQNHMSGHHLFPSGKRHFIEQWGHAGMLEEHICAKRFIFYRNRSLIAIFRSAEAWINRTFHGIGRRHLQLYLDEFCFRFQFRDRPHEALSRLVSFCLSVCPNARLSQKVI</sequence>
<protein>
    <recommendedName>
        <fullName evidence="1">Transposase zinc-ribbon domain-containing protein</fullName>
    </recommendedName>
</protein>
<dbReference type="Proteomes" id="UP000032633">
    <property type="component" value="Chromosome"/>
</dbReference>
<evidence type="ECO:0000259" key="1">
    <source>
        <dbReference type="Pfam" id="PF12760"/>
    </source>
</evidence>
<dbReference type="InterPro" id="IPR024442">
    <property type="entry name" value="Transposase_Zn_ribbon"/>
</dbReference>
<name>A0A0D5NKE2_9BACL</name>
<accession>A0A0D5NKE2</accession>
<organism evidence="2 3">
    <name type="scientific">Paenibacillus beijingensis</name>
    <dbReference type="NCBI Taxonomy" id="1126833"/>
    <lineage>
        <taxon>Bacteria</taxon>
        <taxon>Bacillati</taxon>
        <taxon>Bacillota</taxon>
        <taxon>Bacilli</taxon>
        <taxon>Bacillales</taxon>
        <taxon>Paenibacillaceae</taxon>
        <taxon>Paenibacillus</taxon>
    </lineage>
</organism>
<evidence type="ECO:0000313" key="2">
    <source>
        <dbReference type="EMBL" id="AJY75398.1"/>
    </source>
</evidence>
<dbReference type="PATRIC" id="fig|1126833.4.peg.2945"/>
<dbReference type="Pfam" id="PF12760">
    <property type="entry name" value="Zn_ribbon_IS1595"/>
    <property type="match status" value="1"/>
</dbReference>
<proteinExistence type="predicted"/>
<dbReference type="OrthoDB" id="9769409at2"/>
<reference evidence="2 3" key="1">
    <citation type="journal article" date="2015" name="J. Biotechnol.">
        <title>Complete genome sequence of Paenibacillus beijingensis 7188(T) (=DSM 24997(T)), a novel rhizobacterium from jujube garden soil.</title>
        <authorList>
            <person name="Kwak Y."/>
            <person name="Shin J.H."/>
        </authorList>
    </citation>
    <scope>NUCLEOTIDE SEQUENCE [LARGE SCALE GENOMIC DNA]</scope>
    <source>
        <strain evidence="2 3">DSM 24997</strain>
    </source>
</reference>
<dbReference type="STRING" id="1126833.VN24_13505"/>
<feature type="domain" description="Transposase zinc-ribbon" evidence="1">
    <location>
        <begin position="27"/>
        <end position="72"/>
    </location>
</feature>
<evidence type="ECO:0000313" key="3">
    <source>
        <dbReference type="Proteomes" id="UP000032633"/>
    </source>
</evidence>
<gene>
    <name evidence="2" type="ORF">VN24_13505</name>
</gene>
<reference evidence="3" key="2">
    <citation type="submission" date="2015-03" db="EMBL/GenBank/DDBJ databases">
        <title>Genome sequence of Paenibacillus beijingensis strain DSM 24997T.</title>
        <authorList>
            <person name="Kwak Y."/>
            <person name="Shin J.-H."/>
        </authorList>
    </citation>
    <scope>NUCLEOTIDE SEQUENCE [LARGE SCALE GENOMIC DNA]</scope>
    <source>
        <strain evidence="3">DSM 24997</strain>
    </source>
</reference>
<keyword evidence="3" id="KW-1185">Reference proteome</keyword>
<dbReference type="AlphaFoldDB" id="A0A0D5NKE2"/>
<dbReference type="RefSeq" id="WP_045670827.1">
    <property type="nucleotide sequence ID" value="NZ_CP011058.1"/>
</dbReference>
<dbReference type="KEGG" id="pbj:VN24_13505"/>
<dbReference type="HOGENOM" id="CLU_044348_1_3_9"/>
<dbReference type="EMBL" id="CP011058">
    <property type="protein sequence ID" value="AJY75398.1"/>
    <property type="molecule type" value="Genomic_DNA"/>
</dbReference>